<feature type="transmembrane region" description="Helical" evidence="4">
    <location>
        <begin position="190"/>
        <end position="209"/>
    </location>
</feature>
<evidence type="ECO:0000256" key="2">
    <source>
        <dbReference type="ARBA" id="ARBA00022528"/>
    </source>
</evidence>
<keyword evidence="2" id="KW-0150">Chloroplast</keyword>
<feature type="transmembrane region" description="Helical" evidence="4">
    <location>
        <begin position="166"/>
        <end position="184"/>
    </location>
</feature>
<evidence type="ECO:0000313" key="5">
    <source>
        <dbReference type="EMBL" id="QHU07591.1"/>
    </source>
</evidence>
<dbReference type="EMBL" id="MN740684">
    <property type="protein sequence ID" value="QHU07591.1"/>
    <property type="molecule type" value="Genomic_DNA"/>
</dbReference>
<dbReference type="AlphaFoldDB" id="A0A6C0JRR1"/>
<dbReference type="SUPFAM" id="SSF103511">
    <property type="entry name" value="Chlorophyll a-b binding protein"/>
    <property type="match status" value="1"/>
</dbReference>
<keyword evidence="4" id="KW-1133">Transmembrane helix</keyword>
<sequence length="214" mass="25428">MKKLLIIFLFIMNITEIYTFNPSLLNYKIKKNFLKIKNNNNLPNCAKIYLSNFNLKTSELKHGRIATLSVIGRIFAETLHPDLSFMLNNENLLVKQQIVPSLINGGLDKIEPLFYVLTFIYVLMLELGDVIDLTKMKKDKNDNYKIDYDFLNIYKNSSEKNKLKKLEVYLCRFFMLLSTWFAYYEYATNSSIITPELVYIPWFIMYYYLDIYTE</sequence>
<dbReference type="Gene3D" id="1.10.3460.10">
    <property type="entry name" value="Chlorophyll a/b binding protein domain"/>
    <property type="match status" value="1"/>
</dbReference>
<proteinExistence type="predicted"/>
<evidence type="ECO:0000256" key="3">
    <source>
        <dbReference type="ARBA" id="ARBA00022640"/>
    </source>
</evidence>
<keyword evidence="4" id="KW-0472">Membrane</keyword>
<dbReference type="InterPro" id="IPR022796">
    <property type="entry name" value="Chloroa_b-bind"/>
</dbReference>
<reference evidence="5" key="1">
    <citation type="journal article" date="2020" name="Nature">
        <title>Giant virus diversity and host interactions through global metagenomics.</title>
        <authorList>
            <person name="Schulz F."/>
            <person name="Roux S."/>
            <person name="Paez-Espino D."/>
            <person name="Jungbluth S."/>
            <person name="Walsh D.A."/>
            <person name="Denef V.J."/>
            <person name="McMahon K.D."/>
            <person name="Konstantinidis K.T."/>
            <person name="Eloe-Fadrosh E.A."/>
            <person name="Kyrpides N.C."/>
            <person name="Woyke T."/>
        </authorList>
    </citation>
    <scope>NUCLEOTIDE SEQUENCE</scope>
    <source>
        <strain evidence="5">GVMAG-S-1040241-154</strain>
    </source>
</reference>
<name>A0A6C0JRR1_9ZZZZ</name>
<evidence type="ECO:0000256" key="1">
    <source>
        <dbReference type="ARBA" id="ARBA00004474"/>
    </source>
</evidence>
<keyword evidence="4" id="KW-0812">Transmembrane</keyword>
<dbReference type="Pfam" id="PF00504">
    <property type="entry name" value="Chloroa_b-bind"/>
    <property type="match status" value="1"/>
</dbReference>
<evidence type="ECO:0000256" key="4">
    <source>
        <dbReference type="SAM" id="Phobius"/>
    </source>
</evidence>
<comment type="subcellular location">
    <subcellularLocation>
        <location evidence="1">Plastid</location>
    </subcellularLocation>
</comment>
<accession>A0A6C0JRR1</accession>
<organism evidence="5">
    <name type="scientific">viral metagenome</name>
    <dbReference type="NCBI Taxonomy" id="1070528"/>
    <lineage>
        <taxon>unclassified sequences</taxon>
        <taxon>metagenomes</taxon>
        <taxon>organismal metagenomes</taxon>
    </lineage>
</organism>
<protein>
    <submittedName>
        <fullName evidence="5">Uncharacterized protein</fullName>
    </submittedName>
</protein>
<keyword evidence="3" id="KW-0934">Plastid</keyword>